<keyword evidence="3" id="KW-1185">Reference proteome</keyword>
<dbReference type="AlphaFoldDB" id="H5Y5S4"/>
<dbReference type="HOGENOM" id="CLU_1037186_0_0_9"/>
<evidence type="ECO:0008006" key="4">
    <source>
        <dbReference type="Google" id="ProtNLM"/>
    </source>
</evidence>
<evidence type="ECO:0000256" key="1">
    <source>
        <dbReference type="SAM" id="SignalP"/>
    </source>
</evidence>
<feature type="chain" id="PRO_5003601454" description="DUF4430 domain-containing protein" evidence="1">
    <location>
        <begin position="31"/>
        <end position="267"/>
    </location>
</feature>
<evidence type="ECO:0000313" key="3">
    <source>
        <dbReference type="Proteomes" id="UP000005104"/>
    </source>
</evidence>
<proteinExistence type="predicted"/>
<gene>
    <name evidence="2" type="ORF">DesyoDRAFT_3815</name>
</gene>
<sequence length="267" mass="29131">MFKTKQKFLGLVMSLALGLTFFVAPAPAKAATDMLTLADSEHFTILGEVNDEVADIQVLGLDGTTWMTEEITDPENIEWTTSDSSVVKFLDGSTPVATIDETDTVKIRLLTEGRAYVTAHYDNMEVSAYVVVETDGSPTVSVSDISVYVDAPGTVNDFYVINETVNLTDLDWMLDNGKTLKKDSSALHGLAMAGNEYYSDPDWAENNLTVFSGGSYVAGIGADFASGTEGWMYTIVDVNNNIIEPDFAASVYELQSGDSVVWEYKNW</sequence>
<feature type="signal peptide" evidence="1">
    <location>
        <begin position="1"/>
        <end position="30"/>
    </location>
</feature>
<reference evidence="2 3" key="1">
    <citation type="submission" date="2011-11" db="EMBL/GenBank/DDBJ databases">
        <title>The Noncontiguous Finished genome of Desulfosporosinus youngiae DSM 17734.</title>
        <authorList>
            <consortium name="US DOE Joint Genome Institute (JGI-PGF)"/>
            <person name="Lucas S."/>
            <person name="Han J."/>
            <person name="Lapidus A."/>
            <person name="Cheng J.-F."/>
            <person name="Goodwin L."/>
            <person name="Pitluck S."/>
            <person name="Peters L."/>
            <person name="Ovchinnikova G."/>
            <person name="Lu M."/>
            <person name="Land M.L."/>
            <person name="Hauser L."/>
            <person name="Pester M."/>
            <person name="Spring S."/>
            <person name="Ollivier B."/>
            <person name="Rattei T."/>
            <person name="Klenk H.-P."/>
            <person name="Wagner M."/>
            <person name="Loy A."/>
            <person name="Woyke T.J."/>
        </authorList>
    </citation>
    <scope>NUCLEOTIDE SEQUENCE [LARGE SCALE GENOMIC DNA]</scope>
    <source>
        <strain evidence="2 3">DSM 17734</strain>
    </source>
</reference>
<evidence type="ECO:0000313" key="2">
    <source>
        <dbReference type="EMBL" id="EHQ90800.1"/>
    </source>
</evidence>
<dbReference type="Proteomes" id="UP000005104">
    <property type="component" value="Chromosome"/>
</dbReference>
<accession>H5Y5S4</accession>
<name>H5Y5S4_9FIRM</name>
<organism evidence="2 3">
    <name type="scientific">Desulfosporosinus youngiae DSM 17734</name>
    <dbReference type="NCBI Taxonomy" id="768710"/>
    <lineage>
        <taxon>Bacteria</taxon>
        <taxon>Bacillati</taxon>
        <taxon>Bacillota</taxon>
        <taxon>Clostridia</taxon>
        <taxon>Eubacteriales</taxon>
        <taxon>Desulfitobacteriaceae</taxon>
        <taxon>Desulfosporosinus</taxon>
    </lineage>
</organism>
<keyword evidence="1" id="KW-0732">Signal</keyword>
<dbReference type="STRING" id="768710.DesyoDRAFT_3815"/>
<protein>
    <recommendedName>
        <fullName evidence="4">DUF4430 domain-containing protein</fullName>
    </recommendedName>
</protein>
<dbReference type="OrthoDB" id="1947068at2"/>
<dbReference type="RefSeq" id="WP_007785382.1">
    <property type="nucleotide sequence ID" value="NZ_CM001441.1"/>
</dbReference>
<dbReference type="EMBL" id="CM001441">
    <property type="protein sequence ID" value="EHQ90800.1"/>
    <property type="molecule type" value="Genomic_DNA"/>
</dbReference>